<feature type="chain" id="PRO_5007286208" evidence="1">
    <location>
        <begin position="20"/>
        <end position="105"/>
    </location>
</feature>
<reference evidence="2" key="1">
    <citation type="journal article" date="2016" name="Ticks Tick Borne Dis.">
        <title>De novo assembly and annotation of the salivary gland transcriptome of Rhipicephalus appendiculatus male and female ticks during blood feeding.</title>
        <authorList>
            <person name="de Castro M.H."/>
            <person name="de Klerk D."/>
            <person name="Pienaar R."/>
            <person name="Latif A.A."/>
            <person name="Rees D.J."/>
            <person name="Mans B.J."/>
        </authorList>
    </citation>
    <scope>NUCLEOTIDE SEQUENCE</scope>
    <source>
        <tissue evidence="2">Salivary glands</tissue>
    </source>
</reference>
<organism evidence="2">
    <name type="scientific">Rhipicephalus appendiculatus</name>
    <name type="common">Brown ear tick</name>
    <dbReference type="NCBI Taxonomy" id="34631"/>
    <lineage>
        <taxon>Eukaryota</taxon>
        <taxon>Metazoa</taxon>
        <taxon>Ecdysozoa</taxon>
        <taxon>Arthropoda</taxon>
        <taxon>Chelicerata</taxon>
        <taxon>Arachnida</taxon>
        <taxon>Acari</taxon>
        <taxon>Parasitiformes</taxon>
        <taxon>Ixodida</taxon>
        <taxon>Ixodoidea</taxon>
        <taxon>Ixodidae</taxon>
        <taxon>Rhipicephalinae</taxon>
        <taxon>Rhipicephalus</taxon>
        <taxon>Rhipicephalus</taxon>
    </lineage>
</organism>
<dbReference type="EMBL" id="GEDV01006401">
    <property type="protein sequence ID" value="JAP82156.1"/>
    <property type="molecule type" value="Transcribed_RNA"/>
</dbReference>
<dbReference type="AlphaFoldDB" id="A0A131YVG4"/>
<keyword evidence="1" id="KW-0732">Signal</keyword>
<evidence type="ECO:0000256" key="1">
    <source>
        <dbReference type="SAM" id="SignalP"/>
    </source>
</evidence>
<accession>A0A131YVG4</accession>
<dbReference type="Gene3D" id="1.10.150.440">
    <property type="match status" value="1"/>
</dbReference>
<proteinExistence type="predicted"/>
<protein>
    <submittedName>
        <fullName evidence="2">Microplusin</fullName>
    </submittedName>
</protein>
<evidence type="ECO:0000313" key="2">
    <source>
        <dbReference type="EMBL" id="JAP82156.1"/>
    </source>
</evidence>
<feature type="signal peptide" evidence="1">
    <location>
        <begin position="1"/>
        <end position="19"/>
    </location>
</feature>
<sequence>MKVLLICGLVLAGAFFADAAGGRELCGLSNDEIKGVLSCMAERAPPQVKSRALEIIGERGDKAADLIKTKCEADVDFGELISTVFSETVANGIKAAYAQCKPASR</sequence>
<name>A0A131YVG4_RHIAP</name>